<keyword evidence="6 11" id="KW-0479">Metal-binding</keyword>
<comment type="caution">
    <text evidence="13">The sequence shown here is derived from an EMBL/GenBank/DDBJ whole genome shotgun (WGS) entry which is preliminary data.</text>
</comment>
<dbReference type="Gene3D" id="3.30.1490.190">
    <property type="match status" value="1"/>
</dbReference>
<feature type="binding site" evidence="11">
    <location>
        <position position="133"/>
    </location>
    <ligand>
        <name>Zn(2+)</name>
        <dbReference type="ChEBI" id="CHEBI:29105"/>
    </ligand>
</feature>
<organism evidence="13 14">
    <name type="scientific">Mobiluncus mulieris</name>
    <dbReference type="NCBI Taxonomy" id="2052"/>
    <lineage>
        <taxon>Bacteria</taxon>
        <taxon>Bacillati</taxon>
        <taxon>Actinomycetota</taxon>
        <taxon>Actinomycetes</taxon>
        <taxon>Actinomycetales</taxon>
        <taxon>Actinomycetaceae</taxon>
        <taxon>Mobiluncus</taxon>
    </lineage>
</organism>
<evidence type="ECO:0000256" key="12">
    <source>
        <dbReference type="PIRSR" id="PIRSR602481-2"/>
    </source>
</evidence>
<comment type="cofactor">
    <cofactor evidence="12">
        <name>Mn(2+)</name>
        <dbReference type="ChEBI" id="CHEBI:29035"/>
    </cofactor>
    <cofactor evidence="12">
        <name>Fe(2+)</name>
        <dbReference type="ChEBI" id="CHEBI:29033"/>
    </cofactor>
    <text evidence="12">Binds 1 Mn(2+) or Fe(2+) ion per subunit.</text>
</comment>
<feature type="binding site" evidence="12">
    <location>
        <position position="84"/>
    </location>
    <ligand>
        <name>Fe cation</name>
        <dbReference type="ChEBI" id="CHEBI:24875"/>
    </ligand>
</feature>
<feature type="binding site" evidence="11">
    <location>
        <position position="90"/>
    </location>
    <ligand>
        <name>Zn(2+)</name>
        <dbReference type="ChEBI" id="CHEBI:29105"/>
    </ligand>
</feature>
<keyword evidence="12" id="KW-0408">Iron</keyword>
<comment type="cofactor">
    <cofactor evidence="11">
        <name>Zn(2+)</name>
        <dbReference type="ChEBI" id="CHEBI:29105"/>
    </cofactor>
    <text evidence="11">Binds 1 zinc ion per subunit.</text>
</comment>
<sequence>MERKEAPTRKRKTRQLEAVLQAVHGEPDFLSAADVFTKLKSAGATIGLATVYRNLASLAAEGVLDQLRAADGTMLYRECGDIHHHHHLVCRKCGKTEEFSLEGLEVTLDKLANKHGFTEIEHVMELNGVCAECRQNSDSTKTS</sequence>
<dbReference type="PANTHER" id="PTHR33202">
    <property type="entry name" value="ZINC UPTAKE REGULATION PROTEIN"/>
    <property type="match status" value="1"/>
</dbReference>
<feature type="binding site" evidence="12">
    <location>
        <position position="122"/>
    </location>
    <ligand>
        <name>Fe cation</name>
        <dbReference type="ChEBI" id="CHEBI:24875"/>
    </ligand>
</feature>
<dbReference type="InterPro" id="IPR043135">
    <property type="entry name" value="Fur_C"/>
</dbReference>
<comment type="subcellular location">
    <subcellularLocation>
        <location evidence="1">Cytoplasm</location>
    </subcellularLocation>
</comment>
<evidence type="ECO:0000256" key="6">
    <source>
        <dbReference type="ARBA" id="ARBA00022723"/>
    </source>
</evidence>
<evidence type="ECO:0000256" key="9">
    <source>
        <dbReference type="ARBA" id="ARBA00023125"/>
    </source>
</evidence>
<gene>
    <name evidence="13" type="ORF">HHJ74_01970</name>
</gene>
<dbReference type="InterPro" id="IPR002481">
    <property type="entry name" value="FUR"/>
</dbReference>
<dbReference type="CDD" id="cd07153">
    <property type="entry name" value="Fur_like"/>
    <property type="match status" value="1"/>
</dbReference>
<evidence type="ECO:0000313" key="14">
    <source>
        <dbReference type="Proteomes" id="UP000582487"/>
    </source>
</evidence>
<evidence type="ECO:0000256" key="7">
    <source>
        <dbReference type="ARBA" id="ARBA00022833"/>
    </source>
</evidence>
<dbReference type="InterPro" id="IPR036390">
    <property type="entry name" value="WH_DNA-bd_sf"/>
</dbReference>
<evidence type="ECO:0000256" key="5">
    <source>
        <dbReference type="ARBA" id="ARBA00022491"/>
    </source>
</evidence>
<dbReference type="GO" id="GO:0008270">
    <property type="term" value="F:zinc ion binding"/>
    <property type="evidence" value="ECO:0007669"/>
    <property type="project" value="TreeGrafter"/>
</dbReference>
<keyword evidence="4" id="KW-0963">Cytoplasm</keyword>
<evidence type="ECO:0000256" key="3">
    <source>
        <dbReference type="ARBA" id="ARBA00011738"/>
    </source>
</evidence>
<dbReference type="PANTHER" id="PTHR33202:SF2">
    <property type="entry name" value="FERRIC UPTAKE REGULATION PROTEIN"/>
    <property type="match status" value="1"/>
</dbReference>
<protein>
    <submittedName>
        <fullName evidence="13">Transcriptional repressor</fullName>
    </submittedName>
</protein>
<evidence type="ECO:0000313" key="13">
    <source>
        <dbReference type="EMBL" id="NMW92484.1"/>
    </source>
</evidence>
<dbReference type="AlphaFoldDB" id="A0A848RQK1"/>
<feature type="binding site" evidence="11">
    <location>
        <position position="93"/>
    </location>
    <ligand>
        <name>Zn(2+)</name>
        <dbReference type="ChEBI" id="CHEBI:29105"/>
    </ligand>
</feature>
<dbReference type="EMBL" id="JABCUV010000001">
    <property type="protein sequence ID" value="NMW92484.1"/>
    <property type="molecule type" value="Genomic_DNA"/>
</dbReference>
<keyword evidence="9" id="KW-0238">DNA-binding</keyword>
<accession>A0A848RQK1</accession>
<dbReference type="GO" id="GO:0045892">
    <property type="term" value="P:negative regulation of DNA-templated transcription"/>
    <property type="evidence" value="ECO:0007669"/>
    <property type="project" value="TreeGrafter"/>
</dbReference>
<dbReference type="Proteomes" id="UP000582487">
    <property type="component" value="Unassembled WGS sequence"/>
</dbReference>
<feature type="binding site" evidence="11">
    <location>
        <position position="130"/>
    </location>
    <ligand>
        <name>Zn(2+)</name>
        <dbReference type="ChEBI" id="CHEBI:29105"/>
    </ligand>
</feature>
<comment type="subunit">
    <text evidence="3">Homodimer.</text>
</comment>
<keyword evidence="8" id="KW-0805">Transcription regulation</keyword>
<proteinExistence type="inferred from homology"/>
<evidence type="ECO:0000256" key="1">
    <source>
        <dbReference type="ARBA" id="ARBA00004496"/>
    </source>
</evidence>
<comment type="similarity">
    <text evidence="2">Belongs to the Fur family.</text>
</comment>
<evidence type="ECO:0000256" key="8">
    <source>
        <dbReference type="ARBA" id="ARBA00023015"/>
    </source>
</evidence>
<evidence type="ECO:0000256" key="10">
    <source>
        <dbReference type="ARBA" id="ARBA00023163"/>
    </source>
</evidence>
<reference evidence="13 14" key="1">
    <citation type="submission" date="2020-04" db="EMBL/GenBank/DDBJ databases">
        <title>Antimicrobial susceptibility and clonality of vaginal-derived multi-drug resistant Mobiluncus isolates in China.</title>
        <authorList>
            <person name="Zhang X."/>
        </authorList>
    </citation>
    <scope>NUCLEOTIDE SEQUENCE [LARGE SCALE GENOMIC DNA]</scope>
    <source>
        <strain evidence="13 14">7</strain>
    </source>
</reference>
<keyword evidence="10" id="KW-0804">Transcription</keyword>
<evidence type="ECO:0000256" key="4">
    <source>
        <dbReference type="ARBA" id="ARBA00022490"/>
    </source>
</evidence>
<keyword evidence="5" id="KW-0678">Repressor</keyword>
<dbReference type="Pfam" id="PF01475">
    <property type="entry name" value="FUR"/>
    <property type="match status" value="1"/>
</dbReference>
<dbReference type="InterPro" id="IPR036388">
    <property type="entry name" value="WH-like_DNA-bd_sf"/>
</dbReference>
<dbReference type="SUPFAM" id="SSF46785">
    <property type="entry name" value="Winged helix' DNA-binding domain"/>
    <property type="match status" value="1"/>
</dbReference>
<dbReference type="RefSeq" id="WP_004015682.1">
    <property type="nucleotide sequence ID" value="NZ_CAMUNX010000016.1"/>
</dbReference>
<evidence type="ECO:0000256" key="11">
    <source>
        <dbReference type="PIRSR" id="PIRSR602481-1"/>
    </source>
</evidence>
<dbReference type="GO" id="GO:0005829">
    <property type="term" value="C:cytosol"/>
    <property type="evidence" value="ECO:0007669"/>
    <property type="project" value="TreeGrafter"/>
</dbReference>
<dbReference type="GO" id="GO:0000976">
    <property type="term" value="F:transcription cis-regulatory region binding"/>
    <property type="evidence" value="ECO:0007669"/>
    <property type="project" value="TreeGrafter"/>
</dbReference>
<keyword evidence="7 11" id="KW-0862">Zinc</keyword>
<feature type="binding site" evidence="12">
    <location>
        <position position="105"/>
    </location>
    <ligand>
        <name>Fe cation</name>
        <dbReference type="ChEBI" id="CHEBI:24875"/>
    </ligand>
</feature>
<dbReference type="GO" id="GO:1900376">
    <property type="term" value="P:regulation of secondary metabolite biosynthetic process"/>
    <property type="evidence" value="ECO:0007669"/>
    <property type="project" value="TreeGrafter"/>
</dbReference>
<dbReference type="GO" id="GO:0003700">
    <property type="term" value="F:DNA-binding transcription factor activity"/>
    <property type="evidence" value="ECO:0007669"/>
    <property type="project" value="InterPro"/>
</dbReference>
<name>A0A848RQK1_9ACTO</name>
<dbReference type="Gene3D" id="1.10.10.10">
    <property type="entry name" value="Winged helix-like DNA-binding domain superfamily/Winged helix DNA-binding domain"/>
    <property type="match status" value="1"/>
</dbReference>
<evidence type="ECO:0000256" key="2">
    <source>
        <dbReference type="ARBA" id="ARBA00007957"/>
    </source>
</evidence>